<dbReference type="InterPro" id="IPR058349">
    <property type="entry name" value="DUF8036"/>
</dbReference>
<keyword evidence="1" id="KW-0812">Transmembrane</keyword>
<comment type="caution">
    <text evidence="2">The sequence shown here is derived from an EMBL/GenBank/DDBJ whole genome shotgun (WGS) entry which is preliminary data.</text>
</comment>
<feature type="transmembrane region" description="Helical" evidence="1">
    <location>
        <begin position="72"/>
        <end position="92"/>
    </location>
</feature>
<dbReference type="EMBL" id="JAMQOQ010000003">
    <property type="protein sequence ID" value="MDS0295062.1"/>
    <property type="molecule type" value="Genomic_DNA"/>
</dbReference>
<gene>
    <name evidence="2" type="ORF">NDI79_12850</name>
</gene>
<evidence type="ECO:0000313" key="3">
    <source>
        <dbReference type="Proteomes" id="UP001254813"/>
    </source>
</evidence>
<dbReference type="Pfam" id="PF26119">
    <property type="entry name" value="DUF8036"/>
    <property type="match status" value="1"/>
</dbReference>
<keyword evidence="3" id="KW-1185">Reference proteome</keyword>
<organism evidence="2 3">
    <name type="scientific">Halogeometricum luteum</name>
    <dbReference type="NCBI Taxonomy" id="2950537"/>
    <lineage>
        <taxon>Archaea</taxon>
        <taxon>Methanobacteriati</taxon>
        <taxon>Methanobacteriota</taxon>
        <taxon>Stenosarchaea group</taxon>
        <taxon>Halobacteria</taxon>
        <taxon>Halobacteriales</taxon>
        <taxon>Haloferacaceae</taxon>
        <taxon>Halogeometricum</taxon>
    </lineage>
</organism>
<protein>
    <recommendedName>
        <fullName evidence="4">GGDEF domain-containing protein</fullName>
    </recommendedName>
</protein>
<evidence type="ECO:0008006" key="4">
    <source>
        <dbReference type="Google" id="ProtNLM"/>
    </source>
</evidence>
<name>A0ABU2G2P8_9EURY</name>
<keyword evidence="1" id="KW-0472">Membrane</keyword>
<dbReference type="Proteomes" id="UP001254813">
    <property type="component" value="Unassembled WGS sequence"/>
</dbReference>
<reference evidence="2 3" key="1">
    <citation type="submission" date="2022-06" db="EMBL/GenBank/DDBJ databases">
        <title>Halogeometricum sp. a new haloarchaeum isolate from saline soil.</title>
        <authorList>
            <person name="Strakova D."/>
            <person name="Galisteo C."/>
            <person name="Sanchez-Porro C."/>
            <person name="Ventosa A."/>
        </authorList>
    </citation>
    <scope>NUCLEOTIDE SEQUENCE [LARGE SCALE GENOMIC DNA]</scope>
    <source>
        <strain evidence="3">S3BR25-2</strain>
    </source>
</reference>
<feature type="transmembrane region" description="Helical" evidence="1">
    <location>
        <begin position="7"/>
        <end position="27"/>
    </location>
</feature>
<feature type="transmembrane region" description="Helical" evidence="1">
    <location>
        <begin position="39"/>
        <end position="60"/>
    </location>
</feature>
<evidence type="ECO:0000256" key="1">
    <source>
        <dbReference type="SAM" id="Phobius"/>
    </source>
</evidence>
<accession>A0ABU2G2P8</accession>
<sequence>MSLMLDAARLAAAVNVVLLAVLLVIWIRNYREIRAPLTLGSIVFGALLLTENAVALYFYLSPPAMPALAVRFMMILQVLETVAIAVLAYVIWQ</sequence>
<proteinExistence type="predicted"/>
<evidence type="ECO:0000313" key="2">
    <source>
        <dbReference type="EMBL" id="MDS0295062.1"/>
    </source>
</evidence>
<keyword evidence="1" id="KW-1133">Transmembrane helix</keyword>
<dbReference type="RefSeq" id="WP_310928921.1">
    <property type="nucleotide sequence ID" value="NZ_JAMQOQ010000003.1"/>
</dbReference>